<keyword evidence="3 7" id="KW-0812">Transmembrane</keyword>
<feature type="region of interest" description="Disordered" evidence="6">
    <location>
        <begin position="85"/>
        <end position="118"/>
    </location>
</feature>
<dbReference type="CDD" id="cd17323">
    <property type="entry name" value="MFS_Tpo1_MDR_like"/>
    <property type="match status" value="1"/>
</dbReference>
<feature type="transmembrane region" description="Helical" evidence="7">
    <location>
        <begin position="473"/>
        <end position="497"/>
    </location>
</feature>
<dbReference type="PANTHER" id="PTHR23502">
    <property type="entry name" value="MAJOR FACILITATOR SUPERFAMILY"/>
    <property type="match status" value="1"/>
</dbReference>
<keyword evidence="4 7" id="KW-1133">Transmembrane helix</keyword>
<feature type="transmembrane region" description="Helical" evidence="7">
    <location>
        <begin position="367"/>
        <end position="393"/>
    </location>
</feature>
<gene>
    <name evidence="9" type="ORF">QCA50_012082</name>
</gene>
<dbReference type="SUPFAM" id="SSF50249">
    <property type="entry name" value="Nucleic acid-binding proteins"/>
    <property type="match status" value="1"/>
</dbReference>
<evidence type="ECO:0000256" key="1">
    <source>
        <dbReference type="ARBA" id="ARBA00004141"/>
    </source>
</evidence>
<dbReference type="PROSITE" id="PS50850">
    <property type="entry name" value="MFS"/>
    <property type="match status" value="1"/>
</dbReference>
<feature type="compositionally biased region" description="Polar residues" evidence="6">
    <location>
        <begin position="1"/>
        <end position="10"/>
    </location>
</feature>
<keyword evidence="2" id="KW-0813">Transport</keyword>
<dbReference type="InterPro" id="IPR012340">
    <property type="entry name" value="NA-bd_OB-fold"/>
</dbReference>
<feature type="compositionally biased region" description="Low complexity" evidence="6">
    <location>
        <begin position="25"/>
        <end position="37"/>
    </location>
</feature>
<feature type="transmembrane region" description="Helical" evidence="7">
    <location>
        <begin position="446"/>
        <end position="467"/>
    </location>
</feature>
<sequence>MSEVQQIRRSSSNEDELAPTAFTGNNDQNNSSSNNDQSFEKNSFEDAEDIPNREENDIISRNESNAAISRSISRRLTNADELIAEANKTDEPLPKMGGDRDYPPPLPDRTPYMVSFDGPHDPLHPHNWPLGKKILTTSIVGFTALVASMGSAMFAEASPVVMQIYHVGYVVATLGTSLFVFGFAFGPIAWGPLSEIYGRKNILILSGFLYVCFTFAVATAKDLQTIMICRFFAGCSGGGAVVITPAVLADIYGPASRGKAMNIFAAVLFGAPMLSPIAGGFIVKNSSLGWRWTSYMVGIIASASLAATVFLLDESHHGIIMVNKAETLRRRTGNWGIAAPHEEFSLSFKEIFEKNILRPIKMFKEPILLLISLYNAFIYGILYLCLTAVPLIFQGKYFFVAGVAELPYISMFIGILVGAAVSLLLEKRIKLVMAKNNGKVIPEERLVPMMVGAPFFAAGLFWAGWAGDFGPRVHWIVPTIGLSFIGFGLMTIFMPFIQYLNMSYADYDAFNGGFDAAGGFSETNMDNGGQHSQKAQTRSTLTPVTIKQIHEAQQDTPDSEWKINNVELSMVSIVGVVRKLENTSSALIFTIEDGTGSFDIRKWVNDEETSVDSEYEYYKPFENKYVHVTGVLKMQSNRKGINQSNIKLVNDHNQVLYHQLSAIKVHLEAQGAFNKLNAPGSNDDNKLFVSDGDHISSGAPAGSLKDQIHQIIRANTATMNEGVPLAYIAQKLNLPPAKVEVVGQELVEEV</sequence>
<evidence type="ECO:0000256" key="2">
    <source>
        <dbReference type="ARBA" id="ARBA00022448"/>
    </source>
</evidence>
<feature type="transmembrane region" description="Helical" evidence="7">
    <location>
        <begin position="134"/>
        <end position="155"/>
    </location>
</feature>
<accession>A0AAW0FUU0</accession>
<dbReference type="SUPFAM" id="SSF103473">
    <property type="entry name" value="MFS general substrate transporter"/>
    <property type="match status" value="1"/>
</dbReference>
<feature type="transmembrane region" description="Helical" evidence="7">
    <location>
        <begin position="167"/>
        <end position="190"/>
    </location>
</feature>
<keyword evidence="10" id="KW-1185">Reference proteome</keyword>
<name>A0AAW0FUU0_9APHY</name>
<dbReference type="Gene3D" id="2.40.50.140">
    <property type="entry name" value="Nucleic acid-binding proteins"/>
    <property type="match status" value="1"/>
</dbReference>
<dbReference type="InterPro" id="IPR036259">
    <property type="entry name" value="MFS_trans_sf"/>
</dbReference>
<dbReference type="EMBL" id="JASBNA010000023">
    <property type="protein sequence ID" value="KAK7684838.1"/>
    <property type="molecule type" value="Genomic_DNA"/>
</dbReference>
<dbReference type="CDD" id="cd04478">
    <property type="entry name" value="RPA2_DBD_D"/>
    <property type="match status" value="1"/>
</dbReference>
<evidence type="ECO:0000313" key="10">
    <source>
        <dbReference type="Proteomes" id="UP001385951"/>
    </source>
</evidence>
<dbReference type="Pfam" id="PF08784">
    <property type="entry name" value="RPA_C"/>
    <property type="match status" value="1"/>
</dbReference>
<evidence type="ECO:0000256" key="6">
    <source>
        <dbReference type="SAM" id="MobiDB-lite"/>
    </source>
</evidence>
<feature type="compositionally biased region" description="Basic and acidic residues" evidence="6">
    <location>
        <begin position="87"/>
        <end position="102"/>
    </location>
</feature>
<keyword evidence="5 7" id="KW-0472">Membrane</keyword>
<feature type="transmembrane region" description="Helical" evidence="7">
    <location>
        <begin position="263"/>
        <end position="283"/>
    </location>
</feature>
<dbReference type="Proteomes" id="UP001385951">
    <property type="component" value="Unassembled WGS sequence"/>
</dbReference>
<dbReference type="AlphaFoldDB" id="A0AAW0FUU0"/>
<comment type="caution">
    <text evidence="9">The sequence shown here is derived from an EMBL/GenBank/DDBJ whole genome shotgun (WGS) entry which is preliminary data.</text>
</comment>
<dbReference type="Pfam" id="PF07690">
    <property type="entry name" value="MFS_1"/>
    <property type="match status" value="1"/>
</dbReference>
<evidence type="ECO:0000259" key="8">
    <source>
        <dbReference type="PROSITE" id="PS50850"/>
    </source>
</evidence>
<reference evidence="9 10" key="1">
    <citation type="submission" date="2022-09" db="EMBL/GenBank/DDBJ databases">
        <authorList>
            <person name="Palmer J.M."/>
        </authorList>
    </citation>
    <scope>NUCLEOTIDE SEQUENCE [LARGE SCALE GENOMIC DNA]</scope>
    <source>
        <strain evidence="9 10">DSM 7382</strain>
    </source>
</reference>
<dbReference type="GO" id="GO:0022857">
    <property type="term" value="F:transmembrane transporter activity"/>
    <property type="evidence" value="ECO:0007669"/>
    <property type="project" value="InterPro"/>
</dbReference>
<comment type="subcellular location">
    <subcellularLocation>
        <location evidence="1">Membrane</location>
        <topology evidence="1">Multi-pass membrane protein</topology>
    </subcellularLocation>
</comment>
<dbReference type="InterPro" id="IPR011701">
    <property type="entry name" value="MFS"/>
</dbReference>
<dbReference type="InterPro" id="IPR014892">
    <property type="entry name" value="RPA_C"/>
</dbReference>
<proteinExistence type="predicted"/>
<feature type="transmembrane region" description="Helical" evidence="7">
    <location>
        <begin position="295"/>
        <end position="312"/>
    </location>
</feature>
<dbReference type="PANTHER" id="PTHR23502:SF31">
    <property type="entry name" value="POLYAMINE TRANSPORTER 1"/>
    <property type="match status" value="1"/>
</dbReference>
<protein>
    <recommendedName>
        <fullName evidence="8">Major facilitator superfamily (MFS) profile domain-containing protein</fullName>
    </recommendedName>
</protein>
<feature type="region of interest" description="Disordered" evidence="6">
    <location>
        <begin position="1"/>
        <end position="62"/>
    </location>
</feature>
<dbReference type="Gene3D" id="1.20.1250.20">
    <property type="entry name" value="MFS general substrate transporter like domains"/>
    <property type="match status" value="1"/>
</dbReference>
<feature type="compositionally biased region" description="Basic and acidic residues" evidence="6">
    <location>
        <begin position="38"/>
        <end position="60"/>
    </location>
</feature>
<evidence type="ECO:0000313" key="9">
    <source>
        <dbReference type="EMBL" id="KAK7684838.1"/>
    </source>
</evidence>
<evidence type="ECO:0000256" key="7">
    <source>
        <dbReference type="SAM" id="Phobius"/>
    </source>
</evidence>
<feature type="transmembrane region" description="Helical" evidence="7">
    <location>
        <begin position="399"/>
        <end position="425"/>
    </location>
</feature>
<dbReference type="InterPro" id="IPR020846">
    <property type="entry name" value="MFS_dom"/>
</dbReference>
<evidence type="ECO:0000256" key="3">
    <source>
        <dbReference type="ARBA" id="ARBA00022692"/>
    </source>
</evidence>
<dbReference type="GO" id="GO:0005886">
    <property type="term" value="C:plasma membrane"/>
    <property type="evidence" value="ECO:0007669"/>
    <property type="project" value="TreeGrafter"/>
</dbReference>
<feature type="transmembrane region" description="Helical" evidence="7">
    <location>
        <begin position="231"/>
        <end position="251"/>
    </location>
</feature>
<evidence type="ECO:0000256" key="5">
    <source>
        <dbReference type="ARBA" id="ARBA00023136"/>
    </source>
</evidence>
<feature type="transmembrane region" description="Helical" evidence="7">
    <location>
        <begin position="202"/>
        <end position="219"/>
    </location>
</feature>
<feature type="domain" description="Major facilitator superfamily (MFS) profile" evidence="8">
    <location>
        <begin position="136"/>
        <end position="750"/>
    </location>
</feature>
<dbReference type="FunFam" id="1.20.1250.20:FF:000011">
    <property type="entry name" value="MFS multidrug transporter, putative"/>
    <property type="match status" value="1"/>
</dbReference>
<organism evidence="9 10">
    <name type="scientific">Cerrena zonata</name>
    <dbReference type="NCBI Taxonomy" id="2478898"/>
    <lineage>
        <taxon>Eukaryota</taxon>
        <taxon>Fungi</taxon>
        <taxon>Dikarya</taxon>
        <taxon>Basidiomycota</taxon>
        <taxon>Agaricomycotina</taxon>
        <taxon>Agaricomycetes</taxon>
        <taxon>Polyporales</taxon>
        <taxon>Cerrenaceae</taxon>
        <taxon>Cerrena</taxon>
    </lineage>
</organism>
<evidence type="ECO:0000256" key="4">
    <source>
        <dbReference type="ARBA" id="ARBA00022989"/>
    </source>
</evidence>